<dbReference type="Pfam" id="PF04024">
    <property type="entry name" value="PspC"/>
    <property type="match status" value="1"/>
</dbReference>
<keyword evidence="2" id="KW-1003">Cell membrane</keyword>
<dbReference type="AlphaFoldDB" id="A0A1I2HX37"/>
<feature type="transmembrane region" description="Helical" evidence="6">
    <location>
        <begin position="54"/>
        <end position="82"/>
    </location>
</feature>
<evidence type="ECO:0000256" key="6">
    <source>
        <dbReference type="SAM" id="Phobius"/>
    </source>
</evidence>
<dbReference type="PANTHER" id="PTHR33885:SF3">
    <property type="entry name" value="PHAGE SHOCK PROTEIN C"/>
    <property type="match status" value="1"/>
</dbReference>
<name>A0A1I2HX37_9GAMM</name>
<proteinExistence type="predicted"/>
<evidence type="ECO:0000256" key="5">
    <source>
        <dbReference type="ARBA" id="ARBA00023136"/>
    </source>
</evidence>
<dbReference type="InterPro" id="IPR052027">
    <property type="entry name" value="PspC"/>
</dbReference>
<accession>A0A1I2HX37</accession>
<organism evidence="8 9">
    <name type="scientific">Fontimonas thermophila</name>
    <dbReference type="NCBI Taxonomy" id="1076937"/>
    <lineage>
        <taxon>Bacteria</taxon>
        <taxon>Pseudomonadati</taxon>
        <taxon>Pseudomonadota</taxon>
        <taxon>Gammaproteobacteria</taxon>
        <taxon>Nevskiales</taxon>
        <taxon>Nevskiaceae</taxon>
        <taxon>Fontimonas</taxon>
    </lineage>
</organism>
<dbReference type="STRING" id="1076937.SAMN04488120_102234"/>
<gene>
    <name evidence="8" type="ORF">SAMN04488120_102234</name>
</gene>
<sequence>MPNRPVGETNTMTVRNRLRDEISLFRRMRRLPAQGWIAGVCAGLSEFFDWNVKLIRLLFAAGFILGGFFPVGVIYLALWYLMEPGDGPASARTPDTPDITTLKLRFSRLEQRLRHMEDCVASRDFELRRELRKLEG</sequence>
<dbReference type="GO" id="GO:0005886">
    <property type="term" value="C:plasma membrane"/>
    <property type="evidence" value="ECO:0007669"/>
    <property type="project" value="UniProtKB-SubCell"/>
</dbReference>
<evidence type="ECO:0000256" key="2">
    <source>
        <dbReference type="ARBA" id="ARBA00022475"/>
    </source>
</evidence>
<dbReference type="PANTHER" id="PTHR33885">
    <property type="entry name" value="PHAGE SHOCK PROTEIN C"/>
    <property type="match status" value="1"/>
</dbReference>
<dbReference type="EMBL" id="FOOC01000002">
    <property type="protein sequence ID" value="SFF33317.1"/>
    <property type="molecule type" value="Genomic_DNA"/>
</dbReference>
<evidence type="ECO:0000256" key="3">
    <source>
        <dbReference type="ARBA" id="ARBA00022692"/>
    </source>
</evidence>
<keyword evidence="4 6" id="KW-1133">Transmembrane helix</keyword>
<protein>
    <submittedName>
        <fullName evidence="8">Phage shock protein C (PspC) family protein</fullName>
    </submittedName>
</protein>
<dbReference type="InterPro" id="IPR007168">
    <property type="entry name" value="Phageshock_PspC_N"/>
</dbReference>
<keyword evidence="3 6" id="KW-0812">Transmembrane</keyword>
<evidence type="ECO:0000313" key="9">
    <source>
        <dbReference type="Proteomes" id="UP000199771"/>
    </source>
</evidence>
<evidence type="ECO:0000256" key="4">
    <source>
        <dbReference type="ARBA" id="ARBA00022989"/>
    </source>
</evidence>
<dbReference type="Proteomes" id="UP000199771">
    <property type="component" value="Unassembled WGS sequence"/>
</dbReference>
<comment type="subcellular location">
    <subcellularLocation>
        <location evidence="1">Cell membrane</location>
        <topology evidence="1">Single-pass membrane protein</topology>
    </subcellularLocation>
</comment>
<reference evidence="8 9" key="1">
    <citation type="submission" date="2016-10" db="EMBL/GenBank/DDBJ databases">
        <authorList>
            <person name="de Groot N.N."/>
        </authorList>
    </citation>
    <scope>NUCLEOTIDE SEQUENCE [LARGE SCALE GENOMIC DNA]</scope>
    <source>
        <strain evidence="8 9">DSM 23609</strain>
    </source>
</reference>
<keyword evidence="9" id="KW-1185">Reference proteome</keyword>
<evidence type="ECO:0000259" key="7">
    <source>
        <dbReference type="Pfam" id="PF04024"/>
    </source>
</evidence>
<feature type="domain" description="Phage shock protein PspC N-terminal" evidence="7">
    <location>
        <begin position="26"/>
        <end position="83"/>
    </location>
</feature>
<evidence type="ECO:0000256" key="1">
    <source>
        <dbReference type="ARBA" id="ARBA00004162"/>
    </source>
</evidence>
<keyword evidence="5 6" id="KW-0472">Membrane</keyword>
<evidence type="ECO:0000313" key="8">
    <source>
        <dbReference type="EMBL" id="SFF33317.1"/>
    </source>
</evidence>